<dbReference type="Pfam" id="PF01925">
    <property type="entry name" value="TauE"/>
    <property type="match status" value="1"/>
</dbReference>
<feature type="transmembrane region" description="Helical" evidence="5">
    <location>
        <begin position="82"/>
        <end position="101"/>
    </location>
</feature>
<comment type="caution">
    <text evidence="6">The sequence shown here is derived from an EMBL/GenBank/DDBJ whole genome shotgun (WGS) entry which is preliminary data.</text>
</comment>
<comment type="similarity">
    <text evidence="5">Belongs to the 4-toluene sulfonate uptake permease (TSUP) (TC 2.A.102) family.</text>
</comment>
<sequence length="270" mass="28996">MISFYLMLLAAGLVGGFMAGLLGIGGGVVFVAILPLVLRHVGIPEDQIVQYTIANSIFGTWFASFSANSNLIRHKEFHWKEVAWIGLGSSVFSLSVLRFIVNTPLYSKEAFNVIIIGLLLFVLVQTLRKARKILLSTPEIKSTPTLLVAGASGGTVAALSGLGGGTIIIPILHLVLKMDIKKAKSISLGVIFITTSIITINNLLENTLLLNTINHTGYIVWSVALPLSFGVMLSSSLGVKVGRMISSKSISYIFATFILLVIIQKLADLL</sequence>
<dbReference type="RefSeq" id="WP_320004709.1">
    <property type="nucleotide sequence ID" value="NZ_JAUHJS010000006.1"/>
</dbReference>
<protein>
    <recommendedName>
        <fullName evidence="5">Probable membrane transporter protein</fullName>
    </recommendedName>
</protein>
<name>A0ABT8F7B0_9BACT</name>
<organism evidence="6 7">
    <name type="scientific">Shiella aurantiaca</name>
    <dbReference type="NCBI Taxonomy" id="3058365"/>
    <lineage>
        <taxon>Bacteria</taxon>
        <taxon>Pseudomonadati</taxon>
        <taxon>Bacteroidota</taxon>
        <taxon>Cytophagia</taxon>
        <taxon>Cytophagales</taxon>
        <taxon>Shiellaceae</taxon>
        <taxon>Shiella</taxon>
    </lineage>
</organism>
<dbReference type="EMBL" id="JAUHJS010000006">
    <property type="protein sequence ID" value="MDN4166173.1"/>
    <property type="molecule type" value="Genomic_DNA"/>
</dbReference>
<evidence type="ECO:0000313" key="6">
    <source>
        <dbReference type="EMBL" id="MDN4166173.1"/>
    </source>
</evidence>
<dbReference type="PANTHER" id="PTHR43701:SF2">
    <property type="entry name" value="MEMBRANE TRANSPORTER PROTEIN YJNA-RELATED"/>
    <property type="match status" value="1"/>
</dbReference>
<feature type="transmembrane region" description="Helical" evidence="5">
    <location>
        <begin position="186"/>
        <end position="204"/>
    </location>
</feature>
<feature type="transmembrane region" description="Helical" evidence="5">
    <location>
        <begin position="216"/>
        <end position="237"/>
    </location>
</feature>
<proteinExistence type="inferred from homology"/>
<accession>A0ABT8F7B0</accession>
<dbReference type="PANTHER" id="PTHR43701">
    <property type="entry name" value="MEMBRANE TRANSPORTER PROTEIN MJ0441-RELATED"/>
    <property type="match status" value="1"/>
</dbReference>
<dbReference type="InterPro" id="IPR051598">
    <property type="entry name" value="TSUP/Inactive_protease-like"/>
</dbReference>
<evidence type="ECO:0000256" key="1">
    <source>
        <dbReference type="ARBA" id="ARBA00004141"/>
    </source>
</evidence>
<evidence type="ECO:0000256" key="4">
    <source>
        <dbReference type="ARBA" id="ARBA00023136"/>
    </source>
</evidence>
<feature type="transmembrane region" description="Helical" evidence="5">
    <location>
        <begin position="110"/>
        <end position="127"/>
    </location>
</feature>
<evidence type="ECO:0000256" key="2">
    <source>
        <dbReference type="ARBA" id="ARBA00022692"/>
    </source>
</evidence>
<keyword evidence="3 5" id="KW-1133">Transmembrane helix</keyword>
<keyword evidence="2 5" id="KW-0812">Transmembrane</keyword>
<dbReference type="InterPro" id="IPR002781">
    <property type="entry name" value="TM_pro_TauE-like"/>
</dbReference>
<gene>
    <name evidence="6" type="ORF">QWY31_11710</name>
</gene>
<comment type="subcellular location">
    <subcellularLocation>
        <location evidence="5">Cell membrane</location>
        <topology evidence="5">Multi-pass membrane protein</topology>
    </subcellularLocation>
    <subcellularLocation>
        <location evidence="1">Membrane</location>
        <topology evidence="1">Multi-pass membrane protein</topology>
    </subcellularLocation>
</comment>
<keyword evidence="5" id="KW-1003">Cell membrane</keyword>
<keyword evidence="4 5" id="KW-0472">Membrane</keyword>
<feature type="transmembrane region" description="Helical" evidence="5">
    <location>
        <begin position="147"/>
        <end position="174"/>
    </location>
</feature>
<keyword evidence="7" id="KW-1185">Reference proteome</keyword>
<feature type="transmembrane region" description="Helical" evidence="5">
    <location>
        <begin position="249"/>
        <end position="267"/>
    </location>
</feature>
<evidence type="ECO:0000313" key="7">
    <source>
        <dbReference type="Proteomes" id="UP001168552"/>
    </source>
</evidence>
<reference evidence="6" key="1">
    <citation type="submission" date="2023-06" db="EMBL/GenBank/DDBJ databases">
        <title>Cytophagales bacterium Strain LB-30, isolated from soil.</title>
        <authorList>
            <person name="Liu B."/>
        </authorList>
    </citation>
    <scope>NUCLEOTIDE SEQUENCE</scope>
    <source>
        <strain evidence="6">LB-30</strain>
    </source>
</reference>
<evidence type="ECO:0000256" key="3">
    <source>
        <dbReference type="ARBA" id="ARBA00022989"/>
    </source>
</evidence>
<feature type="transmembrane region" description="Helical" evidence="5">
    <location>
        <begin position="6"/>
        <end position="36"/>
    </location>
</feature>
<dbReference type="Proteomes" id="UP001168552">
    <property type="component" value="Unassembled WGS sequence"/>
</dbReference>
<evidence type="ECO:0000256" key="5">
    <source>
        <dbReference type="RuleBase" id="RU363041"/>
    </source>
</evidence>